<keyword evidence="10" id="KW-1185">Reference proteome</keyword>
<feature type="compositionally biased region" description="Polar residues" evidence="7">
    <location>
        <begin position="153"/>
        <end position="171"/>
    </location>
</feature>
<dbReference type="Pfam" id="PF00116">
    <property type="entry name" value="COX2"/>
    <property type="match status" value="1"/>
</dbReference>
<evidence type="ECO:0000256" key="6">
    <source>
        <dbReference type="ARBA" id="ARBA00049512"/>
    </source>
</evidence>
<comment type="subcellular location">
    <subcellularLocation>
        <location evidence="2">Membrane</location>
    </subcellularLocation>
</comment>
<evidence type="ECO:0000256" key="4">
    <source>
        <dbReference type="ARBA" id="ARBA00023136"/>
    </source>
</evidence>
<dbReference type="Pfam" id="PF09118">
    <property type="entry name" value="GO-like_E_set"/>
    <property type="match status" value="1"/>
</dbReference>
<evidence type="ECO:0000256" key="2">
    <source>
        <dbReference type="ARBA" id="ARBA00004370"/>
    </source>
</evidence>
<dbReference type="GO" id="GO:0004129">
    <property type="term" value="F:cytochrome-c oxidase activity"/>
    <property type="evidence" value="ECO:0007669"/>
    <property type="project" value="UniProtKB-EC"/>
</dbReference>
<dbReference type="GO" id="GO:0042773">
    <property type="term" value="P:ATP synthesis coupled electron transport"/>
    <property type="evidence" value="ECO:0007669"/>
    <property type="project" value="TreeGrafter"/>
</dbReference>
<dbReference type="InterPro" id="IPR008972">
    <property type="entry name" value="Cupredoxin"/>
</dbReference>
<dbReference type="GO" id="GO:0005507">
    <property type="term" value="F:copper ion binding"/>
    <property type="evidence" value="ECO:0007669"/>
    <property type="project" value="InterPro"/>
</dbReference>
<evidence type="ECO:0000256" key="7">
    <source>
        <dbReference type="SAM" id="MobiDB-lite"/>
    </source>
</evidence>
<dbReference type="AlphaFoldDB" id="A0A427YSU1"/>
<dbReference type="EMBL" id="RSCD01000002">
    <property type="protein sequence ID" value="RSH94152.1"/>
    <property type="molecule type" value="Genomic_DNA"/>
</dbReference>
<dbReference type="InterPro" id="IPR002429">
    <property type="entry name" value="CcO_II-like_C"/>
</dbReference>
<dbReference type="PANTHER" id="PTHR22888">
    <property type="entry name" value="CYTOCHROME C OXIDASE, SUBUNIT II"/>
    <property type="match status" value="1"/>
</dbReference>
<dbReference type="PANTHER" id="PTHR22888:SF9">
    <property type="entry name" value="CYTOCHROME C OXIDASE SUBUNIT 2"/>
    <property type="match status" value="1"/>
</dbReference>
<protein>
    <recommendedName>
        <fullName evidence="5">Cytochrome c oxidase polypeptide II</fullName>
    </recommendedName>
</protein>
<dbReference type="InterPro" id="IPR013783">
    <property type="entry name" value="Ig-like_fold"/>
</dbReference>
<evidence type="ECO:0000313" key="10">
    <source>
        <dbReference type="Proteomes" id="UP000279259"/>
    </source>
</evidence>
<organism evidence="9 10">
    <name type="scientific">Saitozyma podzolica</name>
    <dbReference type="NCBI Taxonomy" id="1890683"/>
    <lineage>
        <taxon>Eukaryota</taxon>
        <taxon>Fungi</taxon>
        <taxon>Dikarya</taxon>
        <taxon>Basidiomycota</taxon>
        <taxon>Agaricomycotina</taxon>
        <taxon>Tremellomycetes</taxon>
        <taxon>Tremellales</taxon>
        <taxon>Trimorphomycetaceae</taxon>
        <taxon>Saitozyma</taxon>
    </lineage>
</organism>
<feature type="region of interest" description="Disordered" evidence="7">
    <location>
        <begin position="150"/>
        <end position="174"/>
    </location>
</feature>
<dbReference type="InterPro" id="IPR045187">
    <property type="entry name" value="CcO_II"/>
</dbReference>
<comment type="cofactor">
    <cofactor evidence="1">
        <name>Cu cation</name>
        <dbReference type="ChEBI" id="CHEBI:23378"/>
    </cofactor>
</comment>
<name>A0A427YSU1_9TREE</name>
<dbReference type="Gene3D" id="2.60.40.420">
    <property type="entry name" value="Cupredoxins - blue copper proteins"/>
    <property type="match status" value="1"/>
</dbReference>
<evidence type="ECO:0000259" key="8">
    <source>
        <dbReference type="PROSITE" id="PS50857"/>
    </source>
</evidence>
<dbReference type="OrthoDB" id="2930140at2759"/>
<sequence>MCLPTEDRSVLAEPLGYVAAADSVEPSMTIKVVGHQWYWSYEYSDFVNDDGESIEFDSYMIPDSDLEDGQLRLLEVDNRVVVPVDTHIRFVGTGADVIHDFAVPSLYQHLVPLCTCAYTIPKYPNTGLPENVEITCEIIPNPGIRVAKVEQGQARTPTQTSRPSSGAQEPTLSAGIHGSTTMLGPYWPTPPPCLSYGGDSFDLALGSITDEATVATSKVVLIRGSFHTHVVGFGYRLLQLQSTYTIDMNSGNATLHVSQLPGNPGSTLFQPGPPTLMFLVVDNVPSIGQWIMVGTGGLGPQPIQANAPLPASQIKAVQNVGGKSAPTAAAPSIAASTSKSAAERLASPLFPHPPLPSLSIRYSLVCSVAR</sequence>
<dbReference type="SUPFAM" id="SSF49503">
    <property type="entry name" value="Cupredoxins"/>
    <property type="match status" value="1"/>
</dbReference>
<dbReference type="GO" id="GO:0016020">
    <property type="term" value="C:membrane"/>
    <property type="evidence" value="ECO:0007669"/>
    <property type="project" value="UniProtKB-SubCell"/>
</dbReference>
<evidence type="ECO:0000313" key="9">
    <source>
        <dbReference type="EMBL" id="RSH94152.1"/>
    </source>
</evidence>
<dbReference type="SUPFAM" id="SSF81296">
    <property type="entry name" value="E set domains"/>
    <property type="match status" value="1"/>
</dbReference>
<proteinExistence type="inferred from homology"/>
<reference evidence="9 10" key="1">
    <citation type="submission" date="2018-11" db="EMBL/GenBank/DDBJ databases">
        <title>Genome sequence of Saitozyma podzolica DSM 27192.</title>
        <authorList>
            <person name="Aliyu H."/>
            <person name="Gorte O."/>
            <person name="Ochsenreither K."/>
        </authorList>
    </citation>
    <scope>NUCLEOTIDE SEQUENCE [LARGE SCALE GENOMIC DNA]</scope>
    <source>
        <strain evidence="9 10">DSM 27192</strain>
    </source>
</reference>
<keyword evidence="4" id="KW-0472">Membrane</keyword>
<evidence type="ECO:0000256" key="3">
    <source>
        <dbReference type="ARBA" id="ARBA00007866"/>
    </source>
</evidence>
<accession>A0A427YSU1</accession>
<dbReference type="InterPro" id="IPR015202">
    <property type="entry name" value="GO-like_E_set"/>
</dbReference>
<dbReference type="InterPro" id="IPR014756">
    <property type="entry name" value="Ig_E-set"/>
</dbReference>
<evidence type="ECO:0000256" key="5">
    <source>
        <dbReference type="ARBA" id="ARBA00031389"/>
    </source>
</evidence>
<evidence type="ECO:0000256" key="1">
    <source>
        <dbReference type="ARBA" id="ARBA00001935"/>
    </source>
</evidence>
<comment type="similarity">
    <text evidence="3">Belongs to the cytochrome c oxidase subunit 2 family.</text>
</comment>
<gene>
    <name evidence="9" type="primary">COX2</name>
    <name evidence="9" type="ORF">EHS25_003955</name>
</gene>
<dbReference type="STRING" id="1890683.A0A427YSU1"/>
<dbReference type="Proteomes" id="UP000279259">
    <property type="component" value="Unassembled WGS sequence"/>
</dbReference>
<comment type="caution">
    <text evidence="9">The sequence shown here is derived from an EMBL/GenBank/DDBJ whole genome shotgun (WGS) entry which is preliminary data.</text>
</comment>
<feature type="domain" description="Cytochrome oxidase subunit II copper A binding" evidence="8">
    <location>
        <begin position="25"/>
        <end position="106"/>
    </location>
</feature>
<comment type="catalytic activity">
    <reaction evidence="6">
        <text>4 Fe(II)-[cytochrome c] + O2 + 8 H(+)(in) = 4 Fe(III)-[cytochrome c] + 2 H2O + 4 H(+)(out)</text>
        <dbReference type="Rhea" id="RHEA:11436"/>
        <dbReference type="Rhea" id="RHEA-COMP:10350"/>
        <dbReference type="Rhea" id="RHEA-COMP:14399"/>
        <dbReference type="ChEBI" id="CHEBI:15377"/>
        <dbReference type="ChEBI" id="CHEBI:15378"/>
        <dbReference type="ChEBI" id="CHEBI:15379"/>
        <dbReference type="ChEBI" id="CHEBI:29033"/>
        <dbReference type="ChEBI" id="CHEBI:29034"/>
        <dbReference type="EC" id="7.1.1.9"/>
    </reaction>
    <physiologicalReaction direction="left-to-right" evidence="6">
        <dbReference type="Rhea" id="RHEA:11437"/>
    </physiologicalReaction>
</comment>
<dbReference type="Gene3D" id="2.60.40.10">
    <property type="entry name" value="Immunoglobulins"/>
    <property type="match status" value="1"/>
</dbReference>
<dbReference type="PRINTS" id="PR01166">
    <property type="entry name" value="CYCOXIDASEII"/>
</dbReference>
<dbReference type="PROSITE" id="PS50857">
    <property type="entry name" value="COX2_CUA"/>
    <property type="match status" value="1"/>
</dbReference>